<gene>
    <name evidence="2" type="ORF">VNO80_15961</name>
</gene>
<reference evidence="2 3" key="1">
    <citation type="submission" date="2024-01" db="EMBL/GenBank/DDBJ databases">
        <title>The genomes of 5 underutilized Papilionoideae crops provide insights into root nodulation and disease resistanc.</title>
        <authorList>
            <person name="Jiang F."/>
        </authorList>
    </citation>
    <scope>NUCLEOTIDE SEQUENCE [LARGE SCALE GENOMIC DNA]</scope>
    <source>
        <strain evidence="2">JINMINGXINNONG_FW02</strain>
        <tissue evidence="2">Leaves</tissue>
    </source>
</reference>
<name>A0AAN9ML77_PHACN</name>
<dbReference type="AlphaFoldDB" id="A0AAN9ML77"/>
<keyword evidence="3" id="KW-1185">Reference proteome</keyword>
<evidence type="ECO:0000313" key="3">
    <source>
        <dbReference type="Proteomes" id="UP001374584"/>
    </source>
</evidence>
<comment type="caution">
    <text evidence="2">The sequence shown here is derived from an EMBL/GenBank/DDBJ whole genome shotgun (WGS) entry which is preliminary data.</text>
</comment>
<feature type="region of interest" description="Disordered" evidence="1">
    <location>
        <begin position="1"/>
        <end position="21"/>
    </location>
</feature>
<protein>
    <submittedName>
        <fullName evidence="2">Uncharacterized protein</fullName>
    </submittedName>
</protein>
<sequence>MSLAPKRCPHASRHGDVRMPLAPWRCPHASRALAMPACLSRPSDARMPRALAIDQVGSSSGVQAEHEEEEHVAAKGVGVDAQEDELAANFDQCLDERLEAELEK</sequence>
<proteinExistence type="predicted"/>
<accession>A0AAN9ML77</accession>
<evidence type="ECO:0000256" key="1">
    <source>
        <dbReference type="SAM" id="MobiDB-lite"/>
    </source>
</evidence>
<evidence type="ECO:0000313" key="2">
    <source>
        <dbReference type="EMBL" id="KAK7356686.1"/>
    </source>
</evidence>
<dbReference type="Proteomes" id="UP001374584">
    <property type="component" value="Unassembled WGS sequence"/>
</dbReference>
<dbReference type="EMBL" id="JAYMYR010000006">
    <property type="protein sequence ID" value="KAK7356686.1"/>
    <property type="molecule type" value="Genomic_DNA"/>
</dbReference>
<organism evidence="2 3">
    <name type="scientific">Phaseolus coccineus</name>
    <name type="common">Scarlet runner bean</name>
    <name type="synonym">Phaseolus multiflorus</name>
    <dbReference type="NCBI Taxonomy" id="3886"/>
    <lineage>
        <taxon>Eukaryota</taxon>
        <taxon>Viridiplantae</taxon>
        <taxon>Streptophyta</taxon>
        <taxon>Embryophyta</taxon>
        <taxon>Tracheophyta</taxon>
        <taxon>Spermatophyta</taxon>
        <taxon>Magnoliopsida</taxon>
        <taxon>eudicotyledons</taxon>
        <taxon>Gunneridae</taxon>
        <taxon>Pentapetalae</taxon>
        <taxon>rosids</taxon>
        <taxon>fabids</taxon>
        <taxon>Fabales</taxon>
        <taxon>Fabaceae</taxon>
        <taxon>Papilionoideae</taxon>
        <taxon>50 kb inversion clade</taxon>
        <taxon>NPAAA clade</taxon>
        <taxon>indigoferoid/millettioid clade</taxon>
        <taxon>Phaseoleae</taxon>
        <taxon>Phaseolus</taxon>
    </lineage>
</organism>